<dbReference type="GO" id="GO:0005524">
    <property type="term" value="F:ATP binding"/>
    <property type="evidence" value="ECO:0007669"/>
    <property type="project" value="UniProtKB-KW"/>
</dbReference>
<feature type="domain" description="NOD1/2 winged helix" evidence="10">
    <location>
        <begin position="589"/>
        <end position="645"/>
    </location>
</feature>
<keyword evidence="5" id="KW-0547">Nucleotide-binding</keyword>
<keyword evidence="4" id="KW-0677">Repeat</keyword>
<dbReference type="Pfam" id="PF17776">
    <property type="entry name" value="NLRC4_HD2"/>
    <property type="match status" value="1"/>
</dbReference>
<feature type="region of interest" description="Disordered" evidence="7">
    <location>
        <begin position="112"/>
        <end position="153"/>
    </location>
</feature>
<dbReference type="PANTHER" id="PTHR24106">
    <property type="entry name" value="NACHT, LRR AND CARD DOMAINS-CONTAINING"/>
    <property type="match status" value="1"/>
</dbReference>
<dbReference type="Pfam" id="PF17779">
    <property type="entry name" value="WHD_NOD2"/>
    <property type="match status" value="1"/>
</dbReference>
<organism evidence="11 12">
    <name type="scientific">Pundamilia nyererei</name>
    <dbReference type="NCBI Taxonomy" id="303518"/>
    <lineage>
        <taxon>Eukaryota</taxon>
        <taxon>Metazoa</taxon>
        <taxon>Chordata</taxon>
        <taxon>Craniata</taxon>
        <taxon>Vertebrata</taxon>
        <taxon>Euteleostomi</taxon>
        <taxon>Actinopterygii</taxon>
        <taxon>Neopterygii</taxon>
        <taxon>Teleostei</taxon>
        <taxon>Neoteleostei</taxon>
        <taxon>Acanthomorphata</taxon>
        <taxon>Ovalentaria</taxon>
        <taxon>Cichlomorphae</taxon>
        <taxon>Cichliformes</taxon>
        <taxon>Cichlidae</taxon>
        <taxon>African cichlids</taxon>
        <taxon>Pseudocrenilabrinae</taxon>
        <taxon>Haplochromini</taxon>
        <taxon>Pundamilia</taxon>
    </lineage>
</organism>
<evidence type="ECO:0000256" key="7">
    <source>
        <dbReference type="SAM" id="MobiDB-lite"/>
    </source>
</evidence>
<dbReference type="InterPro" id="IPR051261">
    <property type="entry name" value="NLR"/>
</dbReference>
<protein>
    <submittedName>
        <fullName evidence="12">Protein NLRC3</fullName>
    </submittedName>
</protein>
<evidence type="ECO:0000256" key="3">
    <source>
        <dbReference type="ARBA" id="ARBA00022614"/>
    </source>
</evidence>
<dbReference type="GO" id="GO:0005737">
    <property type="term" value="C:cytoplasm"/>
    <property type="evidence" value="ECO:0007669"/>
    <property type="project" value="UniProtKB-SubCell"/>
</dbReference>
<feature type="compositionally biased region" description="Acidic residues" evidence="7">
    <location>
        <begin position="131"/>
        <end position="140"/>
    </location>
</feature>
<feature type="domain" description="NACHT" evidence="8">
    <location>
        <begin position="327"/>
        <end position="500"/>
    </location>
</feature>
<dbReference type="InterPro" id="IPR041075">
    <property type="entry name" value="NOD1/2_WH"/>
</dbReference>
<comment type="subcellular location">
    <subcellularLocation>
        <location evidence="1">Cytoplasm</location>
    </subcellularLocation>
</comment>
<evidence type="ECO:0000259" key="9">
    <source>
        <dbReference type="Pfam" id="PF17776"/>
    </source>
</evidence>
<dbReference type="CTD" id="100538217"/>
<dbReference type="InterPro" id="IPR041267">
    <property type="entry name" value="NLRP_HD2"/>
</dbReference>
<keyword evidence="3" id="KW-0433">Leucine-rich repeat</keyword>
<keyword evidence="11" id="KW-1185">Reference proteome</keyword>
<evidence type="ECO:0000256" key="2">
    <source>
        <dbReference type="ARBA" id="ARBA00022490"/>
    </source>
</evidence>
<dbReference type="AlphaFoldDB" id="A0A9Y3RYB7"/>
<evidence type="ECO:0000256" key="4">
    <source>
        <dbReference type="ARBA" id="ARBA00022737"/>
    </source>
</evidence>
<feature type="domain" description="NACHT LRR and PYD" evidence="9">
    <location>
        <begin position="647"/>
        <end position="777"/>
    </location>
</feature>
<reference evidence="12" key="1">
    <citation type="submission" date="2025-08" db="UniProtKB">
        <authorList>
            <consortium name="RefSeq"/>
        </authorList>
    </citation>
    <scope>IDENTIFICATION</scope>
</reference>
<keyword evidence="2" id="KW-0963">Cytoplasm</keyword>
<proteinExistence type="predicted"/>
<dbReference type="InterPro" id="IPR027417">
    <property type="entry name" value="P-loop_NTPase"/>
</dbReference>
<dbReference type="InterPro" id="IPR011029">
    <property type="entry name" value="DEATH-like_dom_sf"/>
</dbReference>
<dbReference type="Gene3D" id="3.40.50.300">
    <property type="entry name" value="P-loop containing nucleotide triphosphate hydrolases"/>
    <property type="match status" value="1"/>
</dbReference>
<sequence>MDPDTEVESIFQREDEMDEEDEEKEKWKRPPSSYGSMKSESDDMEDNVEEKQEAADVVAKLPEPRAPTGTGIQIKDRSDSPETLYTMTTQQTRAPGAVVIDTSSVDLDFYEDEDDEEEDEYLITNSPEPPEPIEPDDPMPDENSQPGKLHPEQDLPHVFRNIQSTLTKLSWEEMMKFKSWFYQWEADLKLNQMYDGDILDFVDRLLEVLGQDRALTHTITNLENINKKPEAEELSNMCKRALMRFRLQQALFRKHQVIREGVIQAGKQNFLDKVFVEPEISTSGCGGIYPTHDLRPPASPVPVPSPDTFVGLNNLIRLKKDDGTPVRTLVTTGLPGVGMSVCVGKFCLDWAEQRANKDIQFVIKLSFRSLWVLRNKHLPPSQMMSIMEIIEYFYSDCKDVKPFLEEDECKFLIIMDSFDRYQSPLDWENAPVIHDNDTPAHPDVLVVNIIRGTVLRGARLWILGRRGAVSQIPSKFIDAVTEIQGFNDDMKESYLKNRWQSNTDLGAKILSHFKRLPTLVMAARHPFVCWMVATVFERCYRYRGYGKDPPRLTPFYVNILMVQMNRRLQFYYDRRENELKWSTDDKNLVVQLGRMALKMLEKDISVFYEDDLKEYSLNLNEVAVFCGMCTALPAPAANGRTVYSFIHFTFQEFMAALYVFTMFRTEEKNVLDSGILHMPKIFASKEQTKSIAGLIQCALVRTFNHPLGHFDMFLRFLCGLLSPDCHDNQLCGYLFRQNAPKVGGLDQARRLLEQTIKKAPPERVDNLKECLREMTQSDE</sequence>
<dbReference type="Proteomes" id="UP000695023">
    <property type="component" value="Unplaced"/>
</dbReference>
<evidence type="ECO:0000313" key="12">
    <source>
        <dbReference type="RefSeq" id="XP_005752339.1"/>
    </source>
</evidence>
<evidence type="ECO:0000256" key="1">
    <source>
        <dbReference type="ARBA" id="ARBA00004496"/>
    </source>
</evidence>
<feature type="region of interest" description="Disordered" evidence="7">
    <location>
        <begin position="1"/>
        <end position="81"/>
    </location>
</feature>
<dbReference type="InterPro" id="IPR007111">
    <property type="entry name" value="NACHT_NTPase"/>
</dbReference>
<evidence type="ECO:0000259" key="8">
    <source>
        <dbReference type="Pfam" id="PF05729"/>
    </source>
</evidence>
<evidence type="ECO:0000259" key="10">
    <source>
        <dbReference type="Pfam" id="PF17779"/>
    </source>
</evidence>
<gene>
    <name evidence="12" type="primary">nlrc3l</name>
</gene>
<dbReference type="Gene3D" id="1.10.533.10">
    <property type="entry name" value="Death Domain, Fas"/>
    <property type="match status" value="1"/>
</dbReference>
<feature type="compositionally biased region" description="Acidic residues" evidence="7">
    <location>
        <begin position="112"/>
        <end position="121"/>
    </location>
</feature>
<evidence type="ECO:0000256" key="5">
    <source>
        <dbReference type="ARBA" id="ARBA00022741"/>
    </source>
</evidence>
<dbReference type="Pfam" id="PF05729">
    <property type="entry name" value="NACHT"/>
    <property type="match status" value="1"/>
</dbReference>
<accession>A0A9Y3RYB7</accession>
<dbReference type="RefSeq" id="XP_005752339.1">
    <property type="nucleotide sequence ID" value="XM_005752282.1"/>
</dbReference>
<evidence type="ECO:0000313" key="11">
    <source>
        <dbReference type="Proteomes" id="UP000695023"/>
    </source>
</evidence>
<name>A0A9Y3RYB7_9CICH</name>
<evidence type="ECO:0000256" key="6">
    <source>
        <dbReference type="ARBA" id="ARBA00022840"/>
    </source>
</evidence>
<keyword evidence="6" id="KW-0067">ATP-binding</keyword>